<keyword evidence="2" id="KW-1185">Reference proteome</keyword>
<accession>A0AAV7V9K8</accession>
<name>A0AAV7V9K8_PLEWA</name>
<reference evidence="1" key="1">
    <citation type="journal article" date="2022" name="bioRxiv">
        <title>Sequencing and chromosome-scale assembly of the giantPleurodeles waltlgenome.</title>
        <authorList>
            <person name="Brown T."/>
            <person name="Elewa A."/>
            <person name="Iarovenko S."/>
            <person name="Subramanian E."/>
            <person name="Araus A.J."/>
            <person name="Petzold A."/>
            <person name="Susuki M."/>
            <person name="Suzuki K.-i.T."/>
            <person name="Hayashi T."/>
            <person name="Toyoda A."/>
            <person name="Oliveira C."/>
            <person name="Osipova E."/>
            <person name="Leigh N.D."/>
            <person name="Simon A."/>
            <person name="Yun M.H."/>
        </authorList>
    </citation>
    <scope>NUCLEOTIDE SEQUENCE</scope>
    <source>
        <strain evidence="1">20211129_DDA</strain>
        <tissue evidence="1">Liver</tissue>
    </source>
</reference>
<evidence type="ECO:0000313" key="1">
    <source>
        <dbReference type="EMBL" id="KAJ1197294.1"/>
    </source>
</evidence>
<gene>
    <name evidence="1" type="ORF">NDU88_001156</name>
</gene>
<dbReference type="EMBL" id="JANPWB010000003">
    <property type="protein sequence ID" value="KAJ1197294.1"/>
    <property type="molecule type" value="Genomic_DNA"/>
</dbReference>
<dbReference type="AlphaFoldDB" id="A0AAV7V9K8"/>
<protein>
    <submittedName>
        <fullName evidence="1">Uncharacterized protein</fullName>
    </submittedName>
</protein>
<sequence>MDCTRPGEDNQGSLCSAVRWTGWHIRQCHGTRQVTEQHGGARSAPLLTQAARRKAPERPPNLAPGEFAVRKKDNMVSVTVEVKEPNGCGEAHLRKGVYVLDA</sequence>
<organism evidence="1 2">
    <name type="scientific">Pleurodeles waltl</name>
    <name type="common">Iberian ribbed newt</name>
    <dbReference type="NCBI Taxonomy" id="8319"/>
    <lineage>
        <taxon>Eukaryota</taxon>
        <taxon>Metazoa</taxon>
        <taxon>Chordata</taxon>
        <taxon>Craniata</taxon>
        <taxon>Vertebrata</taxon>
        <taxon>Euteleostomi</taxon>
        <taxon>Amphibia</taxon>
        <taxon>Batrachia</taxon>
        <taxon>Caudata</taxon>
        <taxon>Salamandroidea</taxon>
        <taxon>Salamandridae</taxon>
        <taxon>Pleurodelinae</taxon>
        <taxon>Pleurodeles</taxon>
    </lineage>
</organism>
<proteinExistence type="predicted"/>
<comment type="caution">
    <text evidence="1">The sequence shown here is derived from an EMBL/GenBank/DDBJ whole genome shotgun (WGS) entry which is preliminary data.</text>
</comment>
<evidence type="ECO:0000313" key="2">
    <source>
        <dbReference type="Proteomes" id="UP001066276"/>
    </source>
</evidence>
<dbReference type="Proteomes" id="UP001066276">
    <property type="component" value="Chromosome 2_1"/>
</dbReference>